<dbReference type="Proteomes" id="UP001178461">
    <property type="component" value="Chromosome 1"/>
</dbReference>
<name>A0AA35JPC4_9SAUR</name>
<evidence type="ECO:0000313" key="2">
    <source>
        <dbReference type="EMBL" id="CAI5762784.1"/>
    </source>
</evidence>
<reference evidence="2" key="1">
    <citation type="submission" date="2022-12" db="EMBL/GenBank/DDBJ databases">
        <authorList>
            <person name="Alioto T."/>
            <person name="Alioto T."/>
            <person name="Gomez Garrido J."/>
        </authorList>
    </citation>
    <scope>NUCLEOTIDE SEQUENCE</scope>
</reference>
<feature type="compositionally biased region" description="Basic and acidic residues" evidence="1">
    <location>
        <begin position="7"/>
        <end position="18"/>
    </location>
</feature>
<evidence type="ECO:0000313" key="3">
    <source>
        <dbReference type="Proteomes" id="UP001178461"/>
    </source>
</evidence>
<dbReference type="EMBL" id="OX395126">
    <property type="protein sequence ID" value="CAI5762784.1"/>
    <property type="molecule type" value="Genomic_DNA"/>
</dbReference>
<feature type="compositionally biased region" description="Basic and acidic residues" evidence="1">
    <location>
        <begin position="62"/>
        <end position="71"/>
    </location>
</feature>
<sequence>MRPRSGRLFDLETGERSPQRGRPFPPLPGSAERPGRRAVLCQQRSLGEEAKSFSASRRGPRRSREDRRLAGREAALQRGSAPEGRQVAQPSGLRRHRRPSDCSCKLAGWLLGVAVLQQAEPGEGSRQGGLPRLSII</sequence>
<keyword evidence="3" id="KW-1185">Reference proteome</keyword>
<protein>
    <submittedName>
        <fullName evidence="2">Uncharacterized protein</fullName>
    </submittedName>
</protein>
<evidence type="ECO:0000256" key="1">
    <source>
        <dbReference type="SAM" id="MobiDB-lite"/>
    </source>
</evidence>
<feature type="region of interest" description="Disordered" evidence="1">
    <location>
        <begin position="1"/>
        <end position="100"/>
    </location>
</feature>
<proteinExistence type="predicted"/>
<gene>
    <name evidence="2" type="ORF">PODLI_1B012158</name>
</gene>
<organism evidence="2 3">
    <name type="scientific">Podarcis lilfordi</name>
    <name type="common">Lilford's wall lizard</name>
    <dbReference type="NCBI Taxonomy" id="74358"/>
    <lineage>
        <taxon>Eukaryota</taxon>
        <taxon>Metazoa</taxon>
        <taxon>Chordata</taxon>
        <taxon>Craniata</taxon>
        <taxon>Vertebrata</taxon>
        <taxon>Euteleostomi</taxon>
        <taxon>Lepidosauria</taxon>
        <taxon>Squamata</taxon>
        <taxon>Bifurcata</taxon>
        <taxon>Unidentata</taxon>
        <taxon>Episquamata</taxon>
        <taxon>Laterata</taxon>
        <taxon>Lacertibaenia</taxon>
        <taxon>Lacertidae</taxon>
        <taxon>Podarcis</taxon>
    </lineage>
</organism>
<dbReference type="AlphaFoldDB" id="A0AA35JPC4"/>
<accession>A0AA35JPC4</accession>